<dbReference type="Pfam" id="PF00186">
    <property type="entry name" value="DHFR_1"/>
    <property type="match status" value="1"/>
</dbReference>
<keyword evidence="10" id="KW-1185">Reference proteome</keyword>
<protein>
    <recommendedName>
        <fullName evidence="3 7">Dihydrofolate reductase</fullName>
        <ecNumber evidence="3 7">1.5.1.3</ecNumber>
    </recommendedName>
</protein>
<comment type="catalytic activity">
    <reaction evidence="7">
        <text>(6S)-5,6,7,8-tetrahydrofolate + NADP(+) = 7,8-dihydrofolate + NADPH + H(+)</text>
        <dbReference type="Rhea" id="RHEA:15009"/>
        <dbReference type="ChEBI" id="CHEBI:15378"/>
        <dbReference type="ChEBI" id="CHEBI:57451"/>
        <dbReference type="ChEBI" id="CHEBI:57453"/>
        <dbReference type="ChEBI" id="CHEBI:57783"/>
        <dbReference type="ChEBI" id="CHEBI:58349"/>
        <dbReference type="EC" id="1.5.1.3"/>
    </reaction>
</comment>
<evidence type="ECO:0000256" key="7">
    <source>
        <dbReference type="PIRNR" id="PIRNR000194"/>
    </source>
</evidence>
<reference evidence="9" key="1">
    <citation type="submission" date="2020-08" db="EMBL/GenBank/DDBJ databases">
        <authorList>
            <person name="Liu C."/>
            <person name="Sun Q."/>
        </authorList>
    </citation>
    <scope>NUCLEOTIDE SEQUENCE</scope>
    <source>
        <strain evidence="9">BX16</strain>
    </source>
</reference>
<comment type="caution">
    <text evidence="9">The sequence shown here is derived from an EMBL/GenBank/DDBJ whole genome shotgun (WGS) entry which is preliminary data.</text>
</comment>
<evidence type="ECO:0000256" key="5">
    <source>
        <dbReference type="ARBA" id="ARBA00022857"/>
    </source>
</evidence>
<dbReference type="InterPro" id="IPR001796">
    <property type="entry name" value="DHFR_dom"/>
</dbReference>
<dbReference type="EMBL" id="JACRWC010000086">
    <property type="protein sequence ID" value="MBC5999692.1"/>
    <property type="molecule type" value="Genomic_DNA"/>
</dbReference>
<dbReference type="Proteomes" id="UP000644115">
    <property type="component" value="Unassembled WGS sequence"/>
</dbReference>
<dbReference type="GO" id="GO:0006730">
    <property type="term" value="P:one-carbon metabolic process"/>
    <property type="evidence" value="ECO:0007669"/>
    <property type="project" value="UniProtKB-KW"/>
</dbReference>
<dbReference type="PROSITE" id="PS51330">
    <property type="entry name" value="DHFR_2"/>
    <property type="match status" value="1"/>
</dbReference>
<dbReference type="PANTHER" id="PTHR48069">
    <property type="entry name" value="DIHYDROFOLATE REDUCTASE"/>
    <property type="match status" value="1"/>
</dbReference>
<dbReference type="PRINTS" id="PR00070">
    <property type="entry name" value="DHFR"/>
</dbReference>
<dbReference type="PIRSF" id="PIRSF000194">
    <property type="entry name" value="DHFR"/>
    <property type="match status" value="1"/>
</dbReference>
<organism evidence="9 10">
    <name type="scientific">Lentihominibacter faecis</name>
    <dbReference type="NCBI Taxonomy" id="2764712"/>
    <lineage>
        <taxon>Bacteria</taxon>
        <taxon>Bacillati</taxon>
        <taxon>Bacillota</taxon>
        <taxon>Clostridia</taxon>
        <taxon>Peptostreptococcales</taxon>
        <taxon>Anaerovoracaceae</taxon>
        <taxon>Lentihominibacter</taxon>
    </lineage>
</organism>
<name>A0A923SM16_9FIRM</name>
<comment type="pathway">
    <text evidence="1 7">Cofactor biosynthesis; tetrahydrofolate biosynthesis; 5,6,7,8-tetrahydrofolate from 7,8-dihydrofolate: step 1/1.</text>
</comment>
<dbReference type="GO" id="GO:0046654">
    <property type="term" value="P:tetrahydrofolate biosynthetic process"/>
    <property type="evidence" value="ECO:0007669"/>
    <property type="project" value="InterPro"/>
</dbReference>
<evidence type="ECO:0000259" key="8">
    <source>
        <dbReference type="PROSITE" id="PS51330"/>
    </source>
</evidence>
<evidence type="ECO:0000256" key="2">
    <source>
        <dbReference type="ARBA" id="ARBA00009539"/>
    </source>
</evidence>
<dbReference type="InterPro" id="IPR012259">
    <property type="entry name" value="DHFR"/>
</dbReference>
<evidence type="ECO:0000313" key="10">
    <source>
        <dbReference type="Proteomes" id="UP000644115"/>
    </source>
</evidence>
<comment type="similarity">
    <text evidence="2 7">Belongs to the dihydrofolate reductase family.</text>
</comment>
<sequence>MNAIVVVDQNWGIGREGNLLVHLPGDLKYYKEKTIGNHIIVGRKTLESFPGGKPLPGRENIVLTRDPGYAKDGCVICHTVEDVQDAVKDYDPETVFVAGGAEIYQEFFSLCDVFYVTKINETFEADRYFPDLDEMGLKAAWESELQEEKGITYRFLKYVRENNR</sequence>
<feature type="domain" description="DHFR" evidence="8">
    <location>
        <begin position="1"/>
        <end position="160"/>
    </location>
</feature>
<proteinExistence type="inferred from homology"/>
<dbReference type="GO" id="GO:0005829">
    <property type="term" value="C:cytosol"/>
    <property type="evidence" value="ECO:0007669"/>
    <property type="project" value="TreeGrafter"/>
</dbReference>
<evidence type="ECO:0000256" key="4">
    <source>
        <dbReference type="ARBA" id="ARBA00022563"/>
    </source>
</evidence>
<dbReference type="GO" id="GO:0046655">
    <property type="term" value="P:folic acid metabolic process"/>
    <property type="evidence" value="ECO:0007669"/>
    <property type="project" value="TreeGrafter"/>
</dbReference>
<dbReference type="SUPFAM" id="SSF53597">
    <property type="entry name" value="Dihydrofolate reductase-like"/>
    <property type="match status" value="1"/>
</dbReference>
<keyword evidence="6 7" id="KW-0560">Oxidoreductase</keyword>
<dbReference type="GO" id="GO:0004146">
    <property type="term" value="F:dihydrofolate reductase activity"/>
    <property type="evidence" value="ECO:0007669"/>
    <property type="project" value="UniProtKB-EC"/>
</dbReference>
<dbReference type="InterPro" id="IPR024072">
    <property type="entry name" value="DHFR-like_dom_sf"/>
</dbReference>
<dbReference type="EC" id="1.5.1.3" evidence="3 7"/>
<evidence type="ECO:0000313" key="9">
    <source>
        <dbReference type="EMBL" id="MBC5999692.1"/>
    </source>
</evidence>
<comment type="function">
    <text evidence="7">Key enzyme in folate metabolism. Catalyzes an essential reaction for de novo glycine and purine synthesis, and for DNA precursor synthesis.</text>
</comment>
<dbReference type="Gene3D" id="3.40.430.10">
    <property type="entry name" value="Dihydrofolate Reductase, subunit A"/>
    <property type="match status" value="1"/>
</dbReference>
<accession>A0A923SM16</accession>
<evidence type="ECO:0000256" key="3">
    <source>
        <dbReference type="ARBA" id="ARBA00012856"/>
    </source>
</evidence>
<dbReference type="AlphaFoldDB" id="A0A923SM16"/>
<dbReference type="GO" id="GO:0050661">
    <property type="term" value="F:NADP binding"/>
    <property type="evidence" value="ECO:0007669"/>
    <property type="project" value="InterPro"/>
</dbReference>
<gene>
    <name evidence="9" type="ORF">H8876_06730</name>
</gene>
<dbReference type="RefSeq" id="WP_249287094.1">
    <property type="nucleotide sequence ID" value="NZ_JACRWC010000086.1"/>
</dbReference>
<evidence type="ECO:0000256" key="6">
    <source>
        <dbReference type="ARBA" id="ARBA00023002"/>
    </source>
</evidence>
<dbReference type="CDD" id="cd00209">
    <property type="entry name" value="DHFR"/>
    <property type="match status" value="1"/>
</dbReference>
<keyword evidence="5 7" id="KW-0521">NADP</keyword>
<evidence type="ECO:0000256" key="1">
    <source>
        <dbReference type="ARBA" id="ARBA00004903"/>
    </source>
</evidence>
<dbReference type="PANTHER" id="PTHR48069:SF3">
    <property type="entry name" value="DIHYDROFOLATE REDUCTASE"/>
    <property type="match status" value="1"/>
</dbReference>
<dbReference type="GO" id="GO:0046452">
    <property type="term" value="P:dihydrofolate metabolic process"/>
    <property type="evidence" value="ECO:0007669"/>
    <property type="project" value="TreeGrafter"/>
</dbReference>
<keyword evidence="4 7" id="KW-0554">One-carbon metabolism</keyword>